<reference evidence="3" key="1">
    <citation type="submission" date="2017-02" db="EMBL/GenBank/DDBJ databases">
        <authorList>
            <person name="Varghese N."/>
            <person name="Submissions S."/>
        </authorList>
    </citation>
    <scope>NUCLEOTIDE SEQUENCE [LARGE SCALE GENOMIC DNA]</scope>
    <source>
        <strain evidence="3">DSM 22720</strain>
    </source>
</reference>
<sequence length="165" mass="18578">MYSLPLLLVGSLCAYLFGHMSTVIPAGGPVPYVFVSMFIFPIAVIWPLLKDLTELQELGTITQTERSRLRSLINDAQRYLKTSAYLLLFFGVTTGTMLYLVVIQQLEARLALSCIGFFIGCSVCIFAFLVNIRLRVQNYKSTVASRAEELKQSKRLIKRLSNSKE</sequence>
<dbReference type="AlphaFoldDB" id="A0A1T4V930"/>
<dbReference type="Proteomes" id="UP000190162">
    <property type="component" value="Unassembled WGS sequence"/>
</dbReference>
<protein>
    <submittedName>
        <fullName evidence="2">Uncharacterized protein</fullName>
    </submittedName>
</protein>
<keyword evidence="3" id="KW-1185">Reference proteome</keyword>
<name>A0A1T4V930_9GAMM</name>
<evidence type="ECO:0000313" key="2">
    <source>
        <dbReference type="EMBL" id="SKA61468.1"/>
    </source>
</evidence>
<evidence type="ECO:0000313" key="3">
    <source>
        <dbReference type="Proteomes" id="UP000190162"/>
    </source>
</evidence>
<feature type="transmembrane region" description="Helical" evidence="1">
    <location>
        <begin position="30"/>
        <end position="49"/>
    </location>
</feature>
<accession>A0A1T4V930</accession>
<keyword evidence="1" id="KW-1133">Transmembrane helix</keyword>
<proteinExistence type="predicted"/>
<feature type="transmembrane region" description="Helical" evidence="1">
    <location>
        <begin position="84"/>
        <end position="104"/>
    </location>
</feature>
<organism evidence="2 3">
    <name type="scientific">Enterovibrio nigricans DSM 22720</name>
    <dbReference type="NCBI Taxonomy" id="1121868"/>
    <lineage>
        <taxon>Bacteria</taxon>
        <taxon>Pseudomonadati</taxon>
        <taxon>Pseudomonadota</taxon>
        <taxon>Gammaproteobacteria</taxon>
        <taxon>Vibrionales</taxon>
        <taxon>Vibrionaceae</taxon>
        <taxon>Enterovibrio</taxon>
    </lineage>
</organism>
<evidence type="ECO:0000256" key="1">
    <source>
        <dbReference type="SAM" id="Phobius"/>
    </source>
</evidence>
<feature type="transmembrane region" description="Helical" evidence="1">
    <location>
        <begin position="110"/>
        <end position="130"/>
    </location>
</feature>
<gene>
    <name evidence="2" type="ORF">SAMN02745132_03477</name>
</gene>
<keyword evidence="1" id="KW-0812">Transmembrane</keyword>
<dbReference type="EMBL" id="FUXU01000056">
    <property type="protein sequence ID" value="SKA61468.1"/>
    <property type="molecule type" value="Genomic_DNA"/>
</dbReference>
<keyword evidence="1" id="KW-0472">Membrane</keyword>